<reference evidence="3" key="1">
    <citation type="submission" date="2022-11" db="UniProtKB">
        <authorList>
            <consortium name="WormBaseParasite"/>
        </authorList>
    </citation>
    <scope>IDENTIFICATION</scope>
</reference>
<dbReference type="SUPFAM" id="SSF51004">
    <property type="entry name" value="C-terminal (heme d1) domain of cytochrome cd1-nitrite reductase"/>
    <property type="match status" value="1"/>
</dbReference>
<dbReference type="PANTHER" id="PTHR30344:SF1">
    <property type="entry name" value="6-PHOSPHOGLUCONOLACTONASE"/>
    <property type="match status" value="1"/>
</dbReference>
<dbReference type="InterPro" id="IPR015943">
    <property type="entry name" value="WD40/YVTN_repeat-like_dom_sf"/>
</dbReference>
<dbReference type="Gene3D" id="2.130.10.10">
    <property type="entry name" value="YVTN repeat-like/Quinoprotein amine dehydrogenase"/>
    <property type="match status" value="1"/>
</dbReference>
<accession>A0A914YZC0</accession>
<evidence type="ECO:0000313" key="2">
    <source>
        <dbReference type="Proteomes" id="UP000887577"/>
    </source>
</evidence>
<dbReference type="InterPro" id="IPR050282">
    <property type="entry name" value="Cycloisomerase_2"/>
</dbReference>
<dbReference type="WBParaSite" id="PSU_v2.g5843.t1">
    <property type="protein sequence ID" value="PSU_v2.g5843.t1"/>
    <property type="gene ID" value="PSU_v2.g5843"/>
</dbReference>
<evidence type="ECO:0000313" key="3">
    <source>
        <dbReference type="WBParaSite" id="PSU_v2.g5843.t1"/>
    </source>
</evidence>
<protein>
    <submittedName>
        <fullName evidence="3">6-phosphogluconolactonase</fullName>
    </submittedName>
</protein>
<dbReference type="PANTHER" id="PTHR30344">
    <property type="entry name" value="6-PHOSPHOGLUCONOLACTONASE-RELATED"/>
    <property type="match status" value="1"/>
</dbReference>
<dbReference type="Proteomes" id="UP000887577">
    <property type="component" value="Unplaced"/>
</dbReference>
<sequence length="372" mass="41996">MSAYLAVGCYSRQPRASKSQQNGLFIIKLDLETGSLKIVSKYNEVQNISFFSKFKDHLFAVSEDNQSILHRFKIRFFEARSTDANGRIERTPVLELEHSSKFDVAGACFISTNEIEDKNGVYVAVACYDDGAIKLFKSDENGLKEILNGLKLKDCVDPNSDRQEAPHAHCILPWKGKSNTYALVDLGADKIYQVKATSDSIQIDESKTFEAPPRSGPRHLIFHPSLPLAFLITELSNELYILSTKNDELSILNKYPLIGYPQSTVNYPKSEIQNAAHISLSKDGQYILCSNRGKINDIIVFKFDEEKVTAEFLQAFSTGEFPRYFEIIDDRFIIVANQKSHTLVVYNFNNGQIDSSPLYEMSLESPIAIFQL</sequence>
<evidence type="ECO:0000256" key="1">
    <source>
        <dbReference type="ARBA" id="ARBA00005564"/>
    </source>
</evidence>
<name>A0A914YZC0_9BILA</name>
<dbReference type="AlphaFoldDB" id="A0A914YZC0"/>
<dbReference type="InterPro" id="IPR019405">
    <property type="entry name" value="Lactonase_7-beta_prop"/>
</dbReference>
<dbReference type="InterPro" id="IPR011048">
    <property type="entry name" value="Haem_d1_sf"/>
</dbReference>
<dbReference type="Pfam" id="PF10282">
    <property type="entry name" value="Lactonase"/>
    <property type="match status" value="1"/>
</dbReference>
<keyword evidence="2" id="KW-1185">Reference proteome</keyword>
<dbReference type="GO" id="GO:0017057">
    <property type="term" value="F:6-phosphogluconolactonase activity"/>
    <property type="evidence" value="ECO:0007669"/>
    <property type="project" value="TreeGrafter"/>
</dbReference>
<comment type="similarity">
    <text evidence="1">Belongs to the cycloisomerase 2 family.</text>
</comment>
<proteinExistence type="inferred from homology"/>
<organism evidence="2 3">
    <name type="scientific">Panagrolaimus superbus</name>
    <dbReference type="NCBI Taxonomy" id="310955"/>
    <lineage>
        <taxon>Eukaryota</taxon>
        <taxon>Metazoa</taxon>
        <taxon>Ecdysozoa</taxon>
        <taxon>Nematoda</taxon>
        <taxon>Chromadorea</taxon>
        <taxon>Rhabditida</taxon>
        <taxon>Tylenchina</taxon>
        <taxon>Panagrolaimomorpha</taxon>
        <taxon>Panagrolaimoidea</taxon>
        <taxon>Panagrolaimidae</taxon>
        <taxon>Panagrolaimus</taxon>
    </lineage>
</organism>